<dbReference type="Proteomes" id="UP001380953">
    <property type="component" value="Unassembled WGS sequence"/>
</dbReference>
<accession>A0ACC6PG10</accession>
<organism evidence="1 2">
    <name type="scientific">Saccharibacillus sacchari</name>
    <dbReference type="NCBI Taxonomy" id="456493"/>
    <lineage>
        <taxon>Bacteria</taxon>
        <taxon>Bacillati</taxon>
        <taxon>Bacillota</taxon>
        <taxon>Bacilli</taxon>
        <taxon>Bacillales</taxon>
        <taxon>Paenibacillaceae</taxon>
        <taxon>Saccharibacillus</taxon>
    </lineage>
</organism>
<dbReference type="EMBL" id="JBBKAR010000045">
    <property type="protein sequence ID" value="MEJ8305733.1"/>
    <property type="molecule type" value="Genomic_DNA"/>
</dbReference>
<evidence type="ECO:0000313" key="1">
    <source>
        <dbReference type="EMBL" id="MEJ8305733.1"/>
    </source>
</evidence>
<sequence>MRIAKSIKKALILSLVLTPIALQCAPSDANAVRLLGGRPTAIQDVWYSDSVSSYGYVAALDEARFRWNDTSSKVKITRVISSAGTPDKYYVGVSEIRTRWGLQTPYKLSSGSYITASNNETWAFSTMSIYYNNMFLDNFSPEEVISNAGHEFGHSIGLGETPPSGPSSLMKQGVQSIGPTSYDISEIRLKRGN</sequence>
<comment type="caution">
    <text evidence="1">The sequence shown here is derived from an EMBL/GenBank/DDBJ whole genome shotgun (WGS) entry which is preliminary data.</text>
</comment>
<reference evidence="1" key="1">
    <citation type="submission" date="2024-03" db="EMBL/GenBank/DDBJ databases">
        <title>Whole genome sequecning of epiphytes from Marcgravia umbellata leaves.</title>
        <authorList>
            <person name="Kumar G."/>
            <person name="Savka M.A."/>
        </authorList>
    </citation>
    <scope>NUCLEOTIDE SEQUENCE</scope>
    <source>
        <strain evidence="1">RIT_BL5</strain>
    </source>
</reference>
<protein>
    <submittedName>
        <fullName evidence="1">Uncharacterized protein</fullName>
    </submittedName>
</protein>
<keyword evidence="2" id="KW-1185">Reference proteome</keyword>
<name>A0ACC6PG10_9BACL</name>
<proteinExistence type="predicted"/>
<gene>
    <name evidence="1" type="ORF">WKI47_17630</name>
</gene>
<evidence type="ECO:0000313" key="2">
    <source>
        <dbReference type="Proteomes" id="UP001380953"/>
    </source>
</evidence>